<evidence type="ECO:0000313" key="4">
    <source>
        <dbReference type="Proteomes" id="UP001202328"/>
    </source>
</evidence>
<dbReference type="PANTHER" id="PTHR46929">
    <property type="entry name" value="EXPRESSED PROTEIN"/>
    <property type="match status" value="1"/>
</dbReference>
<dbReference type="InterPro" id="IPR024752">
    <property type="entry name" value="Myb/SANT-like_dom"/>
</dbReference>
<feature type="region of interest" description="Disordered" evidence="1">
    <location>
        <begin position="211"/>
        <end position="231"/>
    </location>
</feature>
<evidence type="ECO:0000313" key="3">
    <source>
        <dbReference type="EMBL" id="KAI3934142.1"/>
    </source>
</evidence>
<protein>
    <recommendedName>
        <fullName evidence="2">Myb/SANT-like domain-containing protein</fullName>
    </recommendedName>
</protein>
<sequence>MDGLDCYQITLESRVYIWRRVQYRISFFLSRVKVIPSVSTPFPVSSSDLPRSLIQQILSLTSIRMDDFIASNGERPRTTWTPSMNRYFLDLVLEQVRRGNMTDQALRKQVWAHMTALFNEKFGFQYDKDILKNRFKSLRRKYNEITTLLNNGFQWDRTLQMVVADDNMWDTYVKAHPDARSYRTKITPFYDDLCMIYGGSPIDEKVTNMGHDEDMEEDDSSSEMSGETPAIEEDPAYDIENSSHADEEGLLQRSKEGTEIAFCEVENMGHSSETSNRQNEKVLSVQGAFATEGSSSVVLTGDAYRSRVSWTPPMDRYFIDLMKDHVYQGNKIGRTFSKEAWMHMIALFSDKFGAQYDKDVLYNRFKTLRKQYVCIRSLLAHGGFEWDTTLQMVKADVHVWDDYVKAHPDVRQYRVRPVPHYKDLCTIYGDPNISVRNSNLGGDPVVNVQEVSSYLNGDILNQHNKRLLKSPTGSGYFKKLKNTDQGMIDAILEMASAITSLAEKTKETSDSVSIETWMAALRALPDIDEELFLDACDFLEVDANRAKTFVVLDASLRKKWLERKLRSS</sequence>
<evidence type="ECO:0000259" key="2">
    <source>
        <dbReference type="Pfam" id="PF12776"/>
    </source>
</evidence>
<proteinExistence type="predicted"/>
<feature type="domain" description="Myb/SANT-like" evidence="2">
    <location>
        <begin position="309"/>
        <end position="403"/>
    </location>
</feature>
<evidence type="ECO:0000256" key="1">
    <source>
        <dbReference type="SAM" id="MobiDB-lite"/>
    </source>
</evidence>
<dbReference type="PANTHER" id="PTHR46929:SF33">
    <property type="entry name" value="L10-INTERACTING MYB DOMAIN-CONTAINING PROTEIN-LIKE ISOFORM X1"/>
    <property type="match status" value="1"/>
</dbReference>
<feature type="domain" description="Myb/SANT-like" evidence="2">
    <location>
        <begin position="79"/>
        <end position="172"/>
    </location>
</feature>
<dbReference type="Proteomes" id="UP001202328">
    <property type="component" value="Unassembled WGS sequence"/>
</dbReference>
<name>A0AAD4T0T8_9MAGN</name>
<keyword evidence="4" id="KW-1185">Reference proteome</keyword>
<comment type="caution">
    <text evidence="3">The sequence shown here is derived from an EMBL/GenBank/DDBJ whole genome shotgun (WGS) entry which is preliminary data.</text>
</comment>
<gene>
    <name evidence="3" type="ORF">MKW98_027352</name>
</gene>
<dbReference type="EMBL" id="JAJJMB010006604">
    <property type="protein sequence ID" value="KAI3934142.1"/>
    <property type="molecule type" value="Genomic_DNA"/>
</dbReference>
<accession>A0AAD4T0T8</accession>
<organism evidence="3 4">
    <name type="scientific">Papaver atlanticum</name>
    <dbReference type="NCBI Taxonomy" id="357466"/>
    <lineage>
        <taxon>Eukaryota</taxon>
        <taxon>Viridiplantae</taxon>
        <taxon>Streptophyta</taxon>
        <taxon>Embryophyta</taxon>
        <taxon>Tracheophyta</taxon>
        <taxon>Spermatophyta</taxon>
        <taxon>Magnoliopsida</taxon>
        <taxon>Ranunculales</taxon>
        <taxon>Papaveraceae</taxon>
        <taxon>Papaveroideae</taxon>
        <taxon>Papaver</taxon>
    </lineage>
</organism>
<dbReference type="AlphaFoldDB" id="A0AAD4T0T8"/>
<dbReference type="Pfam" id="PF12776">
    <property type="entry name" value="Myb_DNA-bind_3"/>
    <property type="match status" value="2"/>
</dbReference>
<reference evidence="3" key="1">
    <citation type="submission" date="2022-04" db="EMBL/GenBank/DDBJ databases">
        <title>A functionally conserved STORR gene fusion in Papaver species that diverged 16.8 million years ago.</title>
        <authorList>
            <person name="Catania T."/>
        </authorList>
    </citation>
    <scope>NUCLEOTIDE SEQUENCE</scope>
    <source>
        <strain evidence="3">S-188037</strain>
    </source>
</reference>